<dbReference type="InterPro" id="IPR008964">
    <property type="entry name" value="Invasin/intimin_cell_adhesion"/>
</dbReference>
<feature type="domain" description="Fibronectin type-III" evidence="2">
    <location>
        <begin position="253"/>
        <end position="340"/>
    </location>
</feature>
<evidence type="ECO:0000313" key="4">
    <source>
        <dbReference type="Proteomes" id="UP001161691"/>
    </source>
</evidence>
<dbReference type="Proteomes" id="UP001161691">
    <property type="component" value="Unassembled WGS sequence"/>
</dbReference>
<dbReference type="SUPFAM" id="SSF49373">
    <property type="entry name" value="Invasin/intimin cell-adhesion fragments"/>
    <property type="match status" value="1"/>
</dbReference>
<dbReference type="CDD" id="cd00063">
    <property type="entry name" value="FN3"/>
    <property type="match status" value="1"/>
</dbReference>
<evidence type="ECO:0000313" key="3">
    <source>
        <dbReference type="EMBL" id="MDI4648350.1"/>
    </source>
</evidence>
<dbReference type="Pfam" id="PF00041">
    <property type="entry name" value="fn3"/>
    <property type="match status" value="1"/>
</dbReference>
<dbReference type="InterPro" id="IPR036116">
    <property type="entry name" value="FN3_sf"/>
</dbReference>
<dbReference type="Gene3D" id="2.60.120.560">
    <property type="entry name" value="Exo-inulinase, domain 1"/>
    <property type="match status" value="1"/>
</dbReference>
<dbReference type="Gene3D" id="2.60.40.10">
    <property type="entry name" value="Immunoglobulins"/>
    <property type="match status" value="1"/>
</dbReference>
<sequence>MSMRTNKLAALTQKAVCSLLLCALALGYWPAADKAAASGEEVLVNWLKQDMDTGFDGGVSPFVYDANIAGTSQSVVQVSGNNAIEFRDASLGSNAGSYFYYQLSSGALLSRINAIYSLPTGAEPVEFVYEYRLRRSAASDKPVNADIYSQLQFGNYDNVLVPRFPVPDKQTITGTAAYLNTTPNELKTVNDHDIASYRFQIVPNGGQRLVSSIKIAFGVRVNTGGTDEAIVVDDLAVYEATHDAAVDTEAPTAPTGLAVAAKTDTSVSLSWTASTDNVGVNRYDVYQDGQLAGSAPGTATSYSAVGLTPNKTYQYTVKARDAAGNASTQSAALAVTTNPSASGLPEPFGDRDVGTVNVAGSASYAAADGTFTVKASGADIWGTDDAFHYVYRPWTGDGQIVARVGEMTNTVAWTKAGVMIRANITSQSPHALMAVSPTNGVIFEDRLTQGGATVLTSGTKSPAPYWVKLTRVGNVISGYESSDGVAWNLVKREAVNLPETVYIGLALTSHDANRLSTTKFDHVAVGEVPPADSNYAPFPGTLETRKQWLWNKTKSMSEMGGVPNIAQIAAQLVDNQNVAVNLQKLDTMFQTYDWEQYKTVSKMYAYLLAGDKMDSTMIGHVKSYFAGYAYAKLPQTENLRMSNYTAGYLVGQLLPDVVDLNGASGAALKSANRANIEEMLDAAVRGGWAEYESPEYTFMTYFCLNALYQYSDEPDFKQKVKMAMDVMWFEWANDWIDGNFISSTSRSKGDATSANDPTWRGADHTLLSWMYFGAHRAQQGFGDTDAGVPAAYRPFLEYVGMVLAPSMSYTPPAMAVRIGQKTDKDYESRKTNLQNSSGRAMNVYRQAYVKPTWGLATEVTYNRVDNWIENMQAVLRWQSDKPDSLFRINADQGNSPIGNYDQIENHRIMQDGKTAVGVYKSLSGAGATDNYLNAMFPDTGSILAKEEQGGWVFGKTGPMYFAFKMIKPYAWYTQSPTDPSNKVKTTTQLHPTAQLSYSYNILRSQADKNGWVLETAGASEYADFAAFKNAVLMGTTVDSSHIDENNPRLIYTNLSGDTMDITFDRASGAYAGTHKVNGQPIDYAAFKLFDTPWLQQERGATTFTATEGNERLTYDFGSWTIAASDPTAQVPVSGVALGASALTVGAGKSAALTAVVSPANASNKKVLWSSSSPSVATVGASGTVTGIAPGSAVITATTEDGAFTATAAVTVTAEPLFQDTFAGGLGNWDLFGSTAWEIQGTGQAAVLKGTTTSTGPQRAVTKTSVLPYSAQNYTLSFGAESDRFRALFRYSSSTNYYFLEFKNTDTVELWKYAGSSTPAQVGTTVDIGSVIPGFDMTAHHAYEIRIDGSAFKLSIGGVTVTTFTDASLTAGGIGFSVKGAGTTPVQLLVDDVTVMPNV</sequence>
<keyword evidence="4" id="KW-1185">Reference proteome</keyword>
<reference evidence="3" key="1">
    <citation type="submission" date="2023-04" db="EMBL/GenBank/DDBJ databases">
        <title>Comparative genomic analysis of Cohnella hashimotonis sp. nov., isolated from the International Space Station.</title>
        <authorList>
            <person name="Venkateswaran K."/>
            <person name="Simpson A."/>
        </authorList>
    </citation>
    <scope>NUCLEOTIDE SEQUENCE</scope>
    <source>
        <strain evidence="3">F6_2S_P_1</strain>
    </source>
</reference>
<dbReference type="Gene3D" id="2.60.40.1080">
    <property type="match status" value="1"/>
</dbReference>
<dbReference type="SUPFAM" id="SSF49265">
    <property type="entry name" value="Fibronectin type III"/>
    <property type="match status" value="1"/>
</dbReference>
<dbReference type="SMART" id="SM00060">
    <property type="entry name" value="FN3"/>
    <property type="match status" value="1"/>
</dbReference>
<feature type="chain" id="PRO_5046902389" evidence="1">
    <location>
        <begin position="32"/>
        <end position="1398"/>
    </location>
</feature>
<evidence type="ECO:0000259" key="2">
    <source>
        <dbReference type="PROSITE" id="PS50853"/>
    </source>
</evidence>
<feature type="signal peptide" evidence="1">
    <location>
        <begin position="1"/>
        <end position="31"/>
    </location>
</feature>
<comment type="caution">
    <text evidence="3">The sequence shown here is derived from an EMBL/GenBank/DDBJ whole genome shotgun (WGS) entry which is preliminary data.</text>
</comment>
<proteinExistence type="predicted"/>
<organism evidence="3 4">
    <name type="scientific">Cohnella hashimotonis</name>
    <dbReference type="NCBI Taxonomy" id="2826895"/>
    <lineage>
        <taxon>Bacteria</taxon>
        <taxon>Bacillati</taxon>
        <taxon>Bacillota</taxon>
        <taxon>Bacilli</taxon>
        <taxon>Bacillales</taxon>
        <taxon>Paenibacillaceae</taxon>
        <taxon>Cohnella</taxon>
    </lineage>
</organism>
<dbReference type="SMART" id="SM00635">
    <property type="entry name" value="BID_2"/>
    <property type="match status" value="1"/>
</dbReference>
<dbReference type="InterPro" id="IPR003961">
    <property type="entry name" value="FN3_dom"/>
</dbReference>
<name>A0ABT6TNL8_9BACL</name>
<dbReference type="InterPro" id="IPR013783">
    <property type="entry name" value="Ig-like_fold"/>
</dbReference>
<protein>
    <submittedName>
        <fullName evidence="3">Ig-like domain-containing protein</fullName>
    </submittedName>
</protein>
<accession>A0ABT6TNL8</accession>
<dbReference type="Gene3D" id="2.60.120.200">
    <property type="match status" value="1"/>
</dbReference>
<dbReference type="InterPro" id="IPR003343">
    <property type="entry name" value="Big_2"/>
</dbReference>
<keyword evidence="1" id="KW-0732">Signal</keyword>
<dbReference type="PROSITE" id="PS50853">
    <property type="entry name" value="FN3"/>
    <property type="match status" value="1"/>
</dbReference>
<dbReference type="RefSeq" id="WP_282911069.1">
    <property type="nucleotide sequence ID" value="NZ_JAGRPV010000001.1"/>
</dbReference>
<dbReference type="Pfam" id="PF02368">
    <property type="entry name" value="Big_2"/>
    <property type="match status" value="1"/>
</dbReference>
<gene>
    <name evidence="3" type="ORF">KB449_25585</name>
</gene>
<evidence type="ECO:0000256" key="1">
    <source>
        <dbReference type="SAM" id="SignalP"/>
    </source>
</evidence>
<dbReference type="EMBL" id="JAGRPV010000001">
    <property type="protein sequence ID" value="MDI4648350.1"/>
    <property type="molecule type" value="Genomic_DNA"/>
</dbReference>